<dbReference type="PROSITE" id="PS51755">
    <property type="entry name" value="OMPR_PHOB"/>
    <property type="match status" value="1"/>
</dbReference>
<gene>
    <name evidence="8" type="ORF">F0L68_14015</name>
</gene>
<evidence type="ECO:0000256" key="5">
    <source>
        <dbReference type="PROSITE-ProRule" id="PRU00339"/>
    </source>
</evidence>
<protein>
    <submittedName>
        <fullName evidence="8">Tetratricopeptide repeat protein</fullName>
    </submittedName>
</protein>
<feature type="domain" description="OmpR/PhoB-type" evidence="7">
    <location>
        <begin position="9"/>
        <end position="111"/>
    </location>
</feature>
<dbReference type="Gene3D" id="1.10.10.10">
    <property type="entry name" value="Winged helix-like DNA-binding domain superfamily/Winged helix DNA-binding domain"/>
    <property type="match status" value="1"/>
</dbReference>
<dbReference type="RefSeq" id="WP_149849959.1">
    <property type="nucleotide sequence ID" value="NZ_VUOB01000022.1"/>
</dbReference>
<dbReference type="InterPro" id="IPR001867">
    <property type="entry name" value="OmpR/PhoB-type_DNA-bd"/>
</dbReference>
<dbReference type="AlphaFoldDB" id="A0A5B2XF30"/>
<dbReference type="EMBL" id="VUOB01000022">
    <property type="protein sequence ID" value="KAA2262377.1"/>
    <property type="molecule type" value="Genomic_DNA"/>
</dbReference>
<feature type="repeat" description="TPR" evidence="5">
    <location>
        <begin position="774"/>
        <end position="807"/>
    </location>
</feature>
<comment type="similarity">
    <text evidence="1">Belongs to the AfsR/DnrI/RedD regulatory family.</text>
</comment>
<evidence type="ECO:0000313" key="8">
    <source>
        <dbReference type="EMBL" id="KAA2262377.1"/>
    </source>
</evidence>
<dbReference type="SMART" id="SM00862">
    <property type="entry name" value="Trans_reg_C"/>
    <property type="match status" value="1"/>
</dbReference>
<sequence length="946" mass="103000">MFVETTAGASERSEGGLEFGVLGPVQVLADGRQITLGRPAMRGLLAMLVLEANQIVPIDRIVDGLWEDDPPATARTIVHGYVSRLRRLLEQVDPSGSARILTRPPGYLLSVEPERLDVNRAMRLVSAARGKQPAVRAGLLREALGLWRGPVLADVPGRPVTADLDELRLAALEERIEAELELGRHLELVGELRQLVTEHPFRERLVAQIMRALYRSGRRADALAAYQQFHRRVVGELGLDPGPDLRALHEQVLRDDPALRVDSAARTVPPRVGVIVPAQLPPAATGFTGRDDELAWLDELGAQHRPGAAAVGVLTGAPGVGKSALAITWGHRRAERFPDGQLFGSMRGFDPRHDPVDPADVLTKFLVALGVPADGVPSDVDDRAAMYRSLLARRRVFVVLDDVRDSEQVRPLLPAGSGSVVLVTSRRRLDGLAVSSGARLLGLDTLTEDAAVALLHDAIGAPPSAFEPADARKLAELCGYLPLALRIAAARLAASPQWTLGGLVDALSDERNRLRWLDIEEADASVSCALDVSYRNLPSRLREAFRLIGAVQLPSVGPHTVAALCGVDPEIARGWLEELAQAHLLTRPRPGRFAMHDLVRLYTRELAEAELDESTRRLALLRLLDYHLVACDHGRRLLQPPRDELDFAARDGGATALPALDTPARALEWFELEWQSQVALAHAAAQAGEHRHVWQLVRLLHSYCYQRATADAWFPLVRFGLASARLAGDRLGELLMLNTLCGAHQRFGRMAETLADAEAALEIATELGEARYLGLALEQLGGVLFELGRKDNALARYREALSLARDRGEKAAQARSLNNIAQVERGLGRRETAAAHQFEAMELNLAAGDRHNHVIAVCNLAELYAELGRHADAEELARRGAALAEAEGMTSQEGFARQILGQVLAELGKTGAAIVELEESLRLYQQVNSPRVSQIRVHLAALASDV</sequence>
<evidence type="ECO:0000313" key="9">
    <source>
        <dbReference type="Proteomes" id="UP000323454"/>
    </source>
</evidence>
<organism evidence="8 9">
    <name type="scientific">Solihabitans fulvus</name>
    <dbReference type="NCBI Taxonomy" id="1892852"/>
    <lineage>
        <taxon>Bacteria</taxon>
        <taxon>Bacillati</taxon>
        <taxon>Actinomycetota</taxon>
        <taxon>Actinomycetes</taxon>
        <taxon>Pseudonocardiales</taxon>
        <taxon>Pseudonocardiaceae</taxon>
        <taxon>Solihabitans</taxon>
    </lineage>
</organism>
<dbReference type="InterPro" id="IPR051677">
    <property type="entry name" value="AfsR-DnrI-RedD_regulator"/>
</dbReference>
<dbReference type="PRINTS" id="PR00364">
    <property type="entry name" value="DISEASERSIST"/>
</dbReference>
<evidence type="ECO:0000256" key="6">
    <source>
        <dbReference type="PROSITE-ProRule" id="PRU01091"/>
    </source>
</evidence>
<evidence type="ECO:0000256" key="3">
    <source>
        <dbReference type="ARBA" id="ARBA00023125"/>
    </source>
</evidence>
<dbReference type="Proteomes" id="UP000323454">
    <property type="component" value="Unassembled WGS sequence"/>
</dbReference>
<dbReference type="GO" id="GO:0003677">
    <property type="term" value="F:DNA binding"/>
    <property type="evidence" value="ECO:0007669"/>
    <property type="project" value="UniProtKB-UniRule"/>
</dbReference>
<dbReference type="SUPFAM" id="SSF52540">
    <property type="entry name" value="P-loop containing nucleoside triphosphate hydrolases"/>
    <property type="match status" value="1"/>
</dbReference>
<dbReference type="SMART" id="SM00028">
    <property type="entry name" value="TPR"/>
    <property type="match status" value="4"/>
</dbReference>
<dbReference type="InterPro" id="IPR011990">
    <property type="entry name" value="TPR-like_helical_dom_sf"/>
</dbReference>
<dbReference type="Pfam" id="PF13424">
    <property type="entry name" value="TPR_12"/>
    <property type="match status" value="1"/>
</dbReference>
<proteinExistence type="inferred from homology"/>
<dbReference type="Pfam" id="PF03704">
    <property type="entry name" value="BTAD"/>
    <property type="match status" value="1"/>
</dbReference>
<evidence type="ECO:0000256" key="4">
    <source>
        <dbReference type="ARBA" id="ARBA00023163"/>
    </source>
</evidence>
<evidence type="ECO:0000259" key="7">
    <source>
        <dbReference type="PROSITE" id="PS51755"/>
    </source>
</evidence>
<feature type="DNA-binding region" description="OmpR/PhoB-type" evidence="6">
    <location>
        <begin position="9"/>
        <end position="111"/>
    </location>
</feature>
<keyword evidence="5" id="KW-0802">TPR repeat</keyword>
<evidence type="ECO:0000256" key="1">
    <source>
        <dbReference type="ARBA" id="ARBA00005820"/>
    </source>
</evidence>
<evidence type="ECO:0000256" key="2">
    <source>
        <dbReference type="ARBA" id="ARBA00023015"/>
    </source>
</evidence>
<dbReference type="Pfam" id="PF00486">
    <property type="entry name" value="Trans_reg_C"/>
    <property type="match status" value="1"/>
</dbReference>
<dbReference type="PANTHER" id="PTHR35807">
    <property type="entry name" value="TRANSCRIPTIONAL REGULATOR REDD-RELATED"/>
    <property type="match status" value="1"/>
</dbReference>
<reference evidence="8 9" key="2">
    <citation type="submission" date="2019-09" db="EMBL/GenBank/DDBJ databases">
        <authorList>
            <person name="Jin C."/>
        </authorList>
    </citation>
    <scope>NUCLEOTIDE SEQUENCE [LARGE SCALE GENOMIC DNA]</scope>
    <source>
        <strain evidence="8 9">AN110305</strain>
    </source>
</reference>
<dbReference type="PANTHER" id="PTHR35807:SF1">
    <property type="entry name" value="TRANSCRIPTIONAL REGULATOR REDD"/>
    <property type="match status" value="1"/>
</dbReference>
<dbReference type="InterPro" id="IPR036388">
    <property type="entry name" value="WH-like_DNA-bd_sf"/>
</dbReference>
<name>A0A5B2XF30_9PSEU</name>
<accession>A0A5B2XF30</accession>
<dbReference type="SUPFAM" id="SSF48452">
    <property type="entry name" value="TPR-like"/>
    <property type="match status" value="2"/>
</dbReference>
<dbReference type="InterPro" id="IPR027417">
    <property type="entry name" value="P-loop_NTPase"/>
</dbReference>
<keyword evidence="2" id="KW-0805">Transcription regulation</keyword>
<dbReference type="GO" id="GO:0000160">
    <property type="term" value="P:phosphorelay signal transduction system"/>
    <property type="evidence" value="ECO:0007669"/>
    <property type="project" value="InterPro"/>
</dbReference>
<keyword evidence="9" id="KW-1185">Reference proteome</keyword>
<dbReference type="GO" id="GO:0043531">
    <property type="term" value="F:ADP binding"/>
    <property type="evidence" value="ECO:0007669"/>
    <property type="project" value="InterPro"/>
</dbReference>
<keyword evidence="3 6" id="KW-0238">DNA-binding</keyword>
<dbReference type="Gene3D" id="3.40.50.300">
    <property type="entry name" value="P-loop containing nucleotide triphosphate hydrolases"/>
    <property type="match status" value="1"/>
</dbReference>
<dbReference type="SUPFAM" id="SSF46894">
    <property type="entry name" value="C-terminal effector domain of the bipartite response regulators"/>
    <property type="match status" value="1"/>
</dbReference>
<dbReference type="Gene3D" id="1.25.40.10">
    <property type="entry name" value="Tetratricopeptide repeat domain"/>
    <property type="match status" value="2"/>
</dbReference>
<dbReference type="PROSITE" id="PS50005">
    <property type="entry name" value="TPR"/>
    <property type="match status" value="1"/>
</dbReference>
<dbReference type="CDD" id="cd15831">
    <property type="entry name" value="BTAD"/>
    <property type="match status" value="1"/>
</dbReference>
<dbReference type="InterPro" id="IPR005158">
    <property type="entry name" value="BTAD"/>
</dbReference>
<dbReference type="InterPro" id="IPR016032">
    <property type="entry name" value="Sig_transdc_resp-reg_C-effctor"/>
</dbReference>
<comment type="caution">
    <text evidence="8">The sequence shown here is derived from an EMBL/GenBank/DDBJ whole genome shotgun (WGS) entry which is preliminary data.</text>
</comment>
<reference evidence="8 9" key="1">
    <citation type="submission" date="2019-09" db="EMBL/GenBank/DDBJ databases">
        <title>Goodfellowia gen. nov., a new genus of the Pseudonocardineae related to Actinoalloteichus, containing Goodfellowia coeruleoviolacea gen. nov., comb. nov. gen. nov., comb. nov.</title>
        <authorList>
            <person name="Labeda D."/>
        </authorList>
    </citation>
    <scope>NUCLEOTIDE SEQUENCE [LARGE SCALE GENOMIC DNA]</scope>
    <source>
        <strain evidence="8 9">AN110305</strain>
    </source>
</reference>
<keyword evidence="4" id="KW-0804">Transcription</keyword>
<dbReference type="GO" id="GO:0006355">
    <property type="term" value="P:regulation of DNA-templated transcription"/>
    <property type="evidence" value="ECO:0007669"/>
    <property type="project" value="InterPro"/>
</dbReference>
<dbReference type="OrthoDB" id="7628974at2"/>
<dbReference type="SMART" id="SM01043">
    <property type="entry name" value="BTAD"/>
    <property type="match status" value="1"/>
</dbReference>
<dbReference type="InterPro" id="IPR019734">
    <property type="entry name" value="TPR_rpt"/>
</dbReference>